<dbReference type="PANTHER" id="PTHR12775">
    <property type="entry name" value="PROTEIN C20ORF43 HOMOLOG"/>
    <property type="match status" value="1"/>
</dbReference>
<dbReference type="InterPro" id="IPR013083">
    <property type="entry name" value="Znf_RING/FYVE/PHD"/>
</dbReference>
<dbReference type="InterPro" id="IPR006735">
    <property type="entry name" value="Rtf2"/>
</dbReference>
<dbReference type="Proteomes" id="UP001211065">
    <property type="component" value="Unassembled WGS sequence"/>
</dbReference>
<evidence type="ECO:0000313" key="1">
    <source>
        <dbReference type="EMBL" id="KAJ3220622.1"/>
    </source>
</evidence>
<comment type="caution">
    <text evidence="1">The sequence shown here is derived from an EMBL/GenBank/DDBJ whole genome shotgun (WGS) entry which is preliminary data.</text>
</comment>
<dbReference type="AlphaFoldDB" id="A0AAD5U2Q0"/>
<protein>
    <submittedName>
        <fullName evidence="1">Protein RTF2</fullName>
    </submittedName>
</protein>
<evidence type="ECO:0000313" key="2">
    <source>
        <dbReference type="Proteomes" id="UP001211065"/>
    </source>
</evidence>
<gene>
    <name evidence="1" type="primary">RTFDC1</name>
    <name evidence="1" type="ORF">HK099_004138</name>
</gene>
<dbReference type="GO" id="GO:0006274">
    <property type="term" value="P:DNA replication termination"/>
    <property type="evidence" value="ECO:0007669"/>
    <property type="project" value="TreeGrafter"/>
</dbReference>
<organism evidence="1 2">
    <name type="scientific">Clydaea vesicula</name>
    <dbReference type="NCBI Taxonomy" id="447962"/>
    <lineage>
        <taxon>Eukaryota</taxon>
        <taxon>Fungi</taxon>
        <taxon>Fungi incertae sedis</taxon>
        <taxon>Chytridiomycota</taxon>
        <taxon>Chytridiomycota incertae sedis</taxon>
        <taxon>Chytridiomycetes</taxon>
        <taxon>Lobulomycetales</taxon>
        <taxon>Lobulomycetaceae</taxon>
        <taxon>Clydaea</taxon>
    </lineage>
</organism>
<reference evidence="1" key="1">
    <citation type="submission" date="2020-05" db="EMBL/GenBank/DDBJ databases">
        <title>Phylogenomic resolution of chytrid fungi.</title>
        <authorList>
            <person name="Stajich J.E."/>
            <person name="Amses K."/>
            <person name="Simmons R."/>
            <person name="Seto K."/>
            <person name="Myers J."/>
            <person name="Bonds A."/>
            <person name="Quandt C.A."/>
            <person name="Barry K."/>
            <person name="Liu P."/>
            <person name="Grigoriev I."/>
            <person name="Longcore J.E."/>
            <person name="James T.Y."/>
        </authorList>
    </citation>
    <scope>NUCLEOTIDE SEQUENCE</scope>
    <source>
        <strain evidence="1">JEL0476</strain>
    </source>
</reference>
<accession>A0AAD5U2Q0</accession>
<dbReference type="EMBL" id="JADGJW010000286">
    <property type="protein sequence ID" value="KAJ3220622.1"/>
    <property type="molecule type" value="Genomic_DNA"/>
</dbReference>
<dbReference type="Gene3D" id="3.30.40.10">
    <property type="entry name" value="Zinc/RING finger domain, C3HC4 (zinc finger)"/>
    <property type="match status" value="1"/>
</dbReference>
<sequence>MGCDGGTIPKRHELIRVKAKEEVKDSYSQTITKWFYCQLSNSLLEEPIVSDQLGRLYNKEFIVRKLLEKVDKSELNDIYTIKQLTNLNLTKCLNENDDTKDAIQDDIKQFKFLPRFMCPITRKEMNVN</sequence>
<dbReference type="PANTHER" id="PTHR12775:SF0">
    <property type="entry name" value="REPLICATION TERMINATION FACTOR 2"/>
    <property type="match status" value="1"/>
</dbReference>
<name>A0AAD5U2Q0_9FUNG</name>
<dbReference type="Pfam" id="PF04641">
    <property type="entry name" value="Rtf2"/>
    <property type="match status" value="1"/>
</dbReference>
<proteinExistence type="predicted"/>
<dbReference type="GO" id="GO:0005634">
    <property type="term" value="C:nucleus"/>
    <property type="evidence" value="ECO:0007669"/>
    <property type="project" value="TreeGrafter"/>
</dbReference>
<keyword evidence="2" id="KW-1185">Reference proteome</keyword>